<dbReference type="GO" id="GO:0031625">
    <property type="term" value="F:ubiquitin protein ligase binding"/>
    <property type="evidence" value="ECO:0007669"/>
    <property type="project" value="InterPro"/>
</dbReference>
<evidence type="ECO:0000313" key="4">
    <source>
        <dbReference type="Proteomes" id="UP000243975"/>
    </source>
</evidence>
<reference evidence="3 4" key="1">
    <citation type="journal article" date="2016" name="Sci. Rep.">
        <title>The genome sequence of the outbreeding globe artichoke constructed de novo incorporating a phase-aware low-pass sequencing strategy of F1 progeny.</title>
        <authorList>
            <person name="Scaglione D."/>
            <person name="Reyes-Chin-Wo S."/>
            <person name="Acquadro A."/>
            <person name="Froenicke L."/>
            <person name="Portis E."/>
            <person name="Beitel C."/>
            <person name="Tirone M."/>
            <person name="Mauro R."/>
            <person name="Lo Monaco A."/>
            <person name="Mauromicale G."/>
            <person name="Faccioli P."/>
            <person name="Cattivelli L."/>
            <person name="Rieseberg L."/>
            <person name="Michelmore R."/>
            <person name="Lanteri S."/>
        </authorList>
    </citation>
    <scope>NUCLEOTIDE SEQUENCE [LARGE SCALE GENOMIC DNA]</scope>
    <source>
        <strain evidence="3">2C</strain>
    </source>
</reference>
<dbReference type="PANTHER" id="PTHR11932">
    <property type="entry name" value="CULLIN"/>
    <property type="match status" value="1"/>
</dbReference>
<dbReference type="Gramene" id="KVH94453">
    <property type="protein sequence ID" value="KVH94453"/>
    <property type="gene ID" value="Ccrd_003480"/>
</dbReference>
<feature type="domain" description="Cullin N-terminal" evidence="2">
    <location>
        <begin position="267"/>
        <end position="317"/>
    </location>
</feature>
<proteinExistence type="inferred from homology"/>
<protein>
    <submittedName>
        <fullName evidence="3">Cullin, N-terminal</fullName>
    </submittedName>
</protein>
<dbReference type="FunFam" id="1.20.1310.10:FF:000021">
    <property type="entry name" value="Cullin-1, putative"/>
    <property type="match status" value="1"/>
</dbReference>
<evidence type="ECO:0000259" key="2">
    <source>
        <dbReference type="Pfam" id="PF00888"/>
    </source>
</evidence>
<comment type="caution">
    <text evidence="3">The sequence shown here is derived from an EMBL/GenBank/DDBJ whole genome shotgun (WGS) entry which is preliminary data.</text>
</comment>
<sequence>MSLSYLTVIDFDEGWEFMEDGITKLIRILEGLPEPQFNSEEYIMLYTTIYNMCTQKAPHNYAQQVYDKYKEVFHEYINSMVLPSLRETRDQFMLRELVERWTNHKLMVRWLSRFFNYLDRYFIPRRSLPSLNEVGITCFRDTINRERGGQRVDRALLKNVIDIFVEIGMGDMKYYVNDFEKDMLAASAAYYSREASIWIAEEYSFPKYMVKAEDCVTEEKHRVSHYMHSSTAPKLMQNVLNELLDVHSSRLLEIERSEFHSLLRDNKAIKEAFEVLCNKDIAGSNGAELLASYCDILKKSGSETLSDEAIEETLDKLQENV</sequence>
<evidence type="ECO:0000256" key="1">
    <source>
        <dbReference type="ARBA" id="ARBA00006019"/>
    </source>
</evidence>
<keyword evidence="4" id="KW-1185">Reference proteome</keyword>
<dbReference type="Pfam" id="PF00888">
    <property type="entry name" value="Cullin"/>
    <property type="match status" value="2"/>
</dbReference>
<dbReference type="SUPFAM" id="SSF74788">
    <property type="entry name" value="Cullin repeat-like"/>
    <property type="match status" value="1"/>
</dbReference>
<dbReference type="Gene3D" id="1.20.1310.10">
    <property type="entry name" value="Cullin Repeats"/>
    <property type="match status" value="2"/>
</dbReference>
<dbReference type="EMBL" id="LEKV01004553">
    <property type="protein sequence ID" value="KVH94453.1"/>
    <property type="molecule type" value="Genomic_DNA"/>
</dbReference>
<evidence type="ECO:0000313" key="3">
    <source>
        <dbReference type="EMBL" id="KVH94453.1"/>
    </source>
</evidence>
<dbReference type="InterPro" id="IPR001373">
    <property type="entry name" value="Cullin_N"/>
</dbReference>
<dbReference type="STRING" id="59895.A0A103XPJ0"/>
<dbReference type="InterPro" id="IPR016159">
    <property type="entry name" value="Cullin_repeat-like_dom_sf"/>
</dbReference>
<dbReference type="Proteomes" id="UP000243975">
    <property type="component" value="Unassembled WGS sequence"/>
</dbReference>
<dbReference type="AlphaFoldDB" id="A0A103XPJ0"/>
<feature type="domain" description="Cullin N-terminal" evidence="2">
    <location>
        <begin position="15"/>
        <end position="266"/>
    </location>
</feature>
<accession>A0A103XPJ0</accession>
<gene>
    <name evidence="3" type="ORF">Ccrd_003480</name>
</gene>
<comment type="similarity">
    <text evidence="1">Belongs to the cullin family.</text>
</comment>
<dbReference type="GO" id="GO:0006511">
    <property type="term" value="P:ubiquitin-dependent protein catabolic process"/>
    <property type="evidence" value="ECO:0007669"/>
    <property type="project" value="InterPro"/>
</dbReference>
<dbReference type="OMA" id="ASIWIWE"/>
<name>A0A103XPJ0_CYNCS</name>
<dbReference type="InterPro" id="IPR045093">
    <property type="entry name" value="Cullin"/>
</dbReference>
<organism evidence="3 4">
    <name type="scientific">Cynara cardunculus var. scolymus</name>
    <name type="common">Globe artichoke</name>
    <name type="synonym">Cynara scolymus</name>
    <dbReference type="NCBI Taxonomy" id="59895"/>
    <lineage>
        <taxon>Eukaryota</taxon>
        <taxon>Viridiplantae</taxon>
        <taxon>Streptophyta</taxon>
        <taxon>Embryophyta</taxon>
        <taxon>Tracheophyta</taxon>
        <taxon>Spermatophyta</taxon>
        <taxon>Magnoliopsida</taxon>
        <taxon>eudicotyledons</taxon>
        <taxon>Gunneridae</taxon>
        <taxon>Pentapetalae</taxon>
        <taxon>asterids</taxon>
        <taxon>campanulids</taxon>
        <taxon>Asterales</taxon>
        <taxon>Asteraceae</taxon>
        <taxon>Carduoideae</taxon>
        <taxon>Cardueae</taxon>
        <taxon>Carduinae</taxon>
        <taxon>Cynara</taxon>
    </lineage>
</organism>